<dbReference type="PANTHER" id="PTHR30061:SF50">
    <property type="entry name" value="MALTOSE_MALTODEXTRIN-BINDING PERIPLASMIC PROTEIN"/>
    <property type="match status" value="1"/>
</dbReference>
<comment type="caution">
    <text evidence="6">The sequence shown here is derived from an EMBL/GenBank/DDBJ whole genome shotgun (WGS) entry which is preliminary data.</text>
</comment>
<gene>
    <name evidence="6" type="ORF">COZ40_00030</name>
</gene>
<dbReference type="SUPFAM" id="SSF53850">
    <property type="entry name" value="Periplasmic binding protein-like II"/>
    <property type="match status" value="1"/>
</dbReference>
<evidence type="ECO:0000313" key="7">
    <source>
        <dbReference type="Proteomes" id="UP000228500"/>
    </source>
</evidence>
<dbReference type="GO" id="GO:1901982">
    <property type="term" value="F:maltose binding"/>
    <property type="evidence" value="ECO:0007669"/>
    <property type="project" value="TreeGrafter"/>
</dbReference>
<feature type="region of interest" description="Disordered" evidence="4">
    <location>
        <begin position="1"/>
        <end position="59"/>
    </location>
</feature>
<keyword evidence="2" id="KW-0813">Transport</keyword>
<accession>A0A2M7LLW2</accession>
<dbReference type="GO" id="GO:0042956">
    <property type="term" value="P:maltodextrin transmembrane transport"/>
    <property type="evidence" value="ECO:0007669"/>
    <property type="project" value="TreeGrafter"/>
</dbReference>
<dbReference type="GO" id="GO:0055052">
    <property type="term" value="C:ATP-binding cassette (ABC) transporter complex, substrate-binding subunit-containing"/>
    <property type="evidence" value="ECO:0007669"/>
    <property type="project" value="TreeGrafter"/>
</dbReference>
<evidence type="ECO:0000313" key="6">
    <source>
        <dbReference type="EMBL" id="PIX69051.1"/>
    </source>
</evidence>
<feature type="compositionally biased region" description="Polar residues" evidence="4">
    <location>
        <begin position="41"/>
        <end position="58"/>
    </location>
</feature>
<evidence type="ECO:0000256" key="5">
    <source>
        <dbReference type="SAM" id="Phobius"/>
    </source>
</evidence>
<keyword evidence="5" id="KW-0472">Membrane</keyword>
<reference evidence="7" key="1">
    <citation type="submission" date="2017-09" db="EMBL/GenBank/DDBJ databases">
        <title>Depth-based differentiation of microbial function through sediment-hosted aquifers and enrichment of novel symbionts in the deep terrestrial subsurface.</title>
        <authorList>
            <person name="Probst A.J."/>
            <person name="Ladd B."/>
            <person name="Jarett J.K."/>
            <person name="Geller-Mcgrath D.E."/>
            <person name="Sieber C.M.K."/>
            <person name="Emerson J.B."/>
            <person name="Anantharaman K."/>
            <person name="Thomas B.C."/>
            <person name="Malmstrom R."/>
            <person name="Stieglmeier M."/>
            <person name="Klingl A."/>
            <person name="Woyke T."/>
            <person name="Ryan C.M."/>
            <person name="Banfield J.F."/>
        </authorList>
    </citation>
    <scope>NUCLEOTIDE SEQUENCE [LARGE SCALE GENOMIC DNA]</scope>
</reference>
<evidence type="ECO:0000256" key="2">
    <source>
        <dbReference type="ARBA" id="ARBA00022448"/>
    </source>
</evidence>
<protein>
    <recommendedName>
        <fullName evidence="8">Sugar ABC transporter substrate-binding protein</fullName>
    </recommendedName>
</protein>
<evidence type="ECO:0000256" key="4">
    <source>
        <dbReference type="SAM" id="MobiDB-lite"/>
    </source>
</evidence>
<keyword evidence="5" id="KW-1133">Transmembrane helix</keyword>
<evidence type="ECO:0000256" key="3">
    <source>
        <dbReference type="ARBA" id="ARBA00022729"/>
    </source>
</evidence>
<dbReference type="InterPro" id="IPR006059">
    <property type="entry name" value="SBP"/>
</dbReference>
<keyword evidence="5" id="KW-0812">Transmembrane</keyword>
<feature type="transmembrane region" description="Helical" evidence="5">
    <location>
        <begin position="80"/>
        <end position="101"/>
    </location>
</feature>
<dbReference type="GO" id="GO:0015768">
    <property type="term" value="P:maltose transport"/>
    <property type="evidence" value="ECO:0007669"/>
    <property type="project" value="TreeGrafter"/>
</dbReference>
<name>A0A2M7LLW2_9BACT</name>
<evidence type="ECO:0008006" key="8">
    <source>
        <dbReference type="Google" id="ProtNLM"/>
    </source>
</evidence>
<keyword evidence="3" id="KW-0732">Signal</keyword>
<dbReference type="Proteomes" id="UP000228500">
    <property type="component" value="Unassembled WGS sequence"/>
</dbReference>
<dbReference type="AlphaFoldDB" id="A0A2M7LLW2"/>
<evidence type="ECO:0000256" key="1">
    <source>
        <dbReference type="ARBA" id="ARBA00008520"/>
    </source>
</evidence>
<dbReference type="CDD" id="cd13585">
    <property type="entry name" value="PBP2_TMBP_like"/>
    <property type="match status" value="1"/>
</dbReference>
<organism evidence="6 7">
    <name type="scientific">Candidatus Roizmanbacteria bacterium CG_4_10_14_3_um_filter_39_13</name>
    <dbReference type="NCBI Taxonomy" id="1974831"/>
    <lineage>
        <taxon>Bacteria</taxon>
        <taxon>Candidatus Roizmaniibacteriota</taxon>
    </lineage>
</organism>
<dbReference type="PANTHER" id="PTHR30061">
    <property type="entry name" value="MALTOSE-BINDING PERIPLASMIC PROTEIN"/>
    <property type="match status" value="1"/>
</dbReference>
<dbReference type="EMBL" id="PFJH01000001">
    <property type="protein sequence ID" value="PIX69051.1"/>
    <property type="molecule type" value="Genomic_DNA"/>
</dbReference>
<proteinExistence type="inferred from homology"/>
<dbReference type="Gene3D" id="3.40.190.10">
    <property type="entry name" value="Periplasmic binding protein-like II"/>
    <property type="match status" value="1"/>
</dbReference>
<comment type="similarity">
    <text evidence="1">Belongs to the bacterial solute-binding protein 1 family.</text>
</comment>
<dbReference type="Pfam" id="PF01547">
    <property type="entry name" value="SBP_bac_1"/>
    <property type="match status" value="1"/>
</dbReference>
<sequence length="509" mass="57172">MDDKENVGILQQPNEAKQPLYETVPVNSEETDQPEVIQPEELSSSVEATDQTDFSQAAPQPEIAPLEAEPPTSHKEQSKLPFIFGGIVVFFVVFLVIFFVLSSGNKKKPPVPKAISLVYWGLWEEKEVMDPLIKEYQKTHPNVHISYEKKSQIDYRQKLITWIQKGQGPDIFRFHNTWLPEIQEVVSVLPETIMSSAEYEKTFYPVQVKDLKVGKGIYGIPLMIDGLVMFVNEDLLKKAGISSIPTNWDDMIAAATQVSVKEKDNRLVTAGFAAGTATNVAHFSDIYGLMLLLNGGELTQLDKPEATGALEAYRRFAEEPNNIWSEEMPNSITAFAQGKVAMIFAPSWELLTIKTTAPDLKIAVVPIPNPPGGKQYSIASYWVEGVSKQSTQQQEAWEFLQFLSSKEGETKMYEIQSNIRMFGTVYSRMDLAELLVQDQYLGSVVKQAVEDRFISLPLISNTFDDGLNDEVVRYLENAINSTSQGVSYEESLITAKKGIDQVFLRYKIQ</sequence>